<dbReference type="InterPro" id="IPR023093">
    <property type="entry name" value="ScpA-like_C"/>
</dbReference>
<dbReference type="PANTHER" id="PTHR33969:SF2">
    <property type="entry name" value="SEGREGATION AND CONDENSATION PROTEIN A"/>
    <property type="match status" value="1"/>
</dbReference>
<organism evidence="1">
    <name type="scientific">mine drainage metagenome</name>
    <dbReference type="NCBI Taxonomy" id="410659"/>
    <lineage>
        <taxon>unclassified sequences</taxon>
        <taxon>metagenomes</taxon>
        <taxon>ecological metagenomes</taxon>
    </lineage>
</organism>
<dbReference type="PANTHER" id="PTHR33969">
    <property type="entry name" value="SEGREGATION AND CONDENSATION PROTEIN A"/>
    <property type="match status" value="1"/>
</dbReference>
<accession>A0A1J5TB93</accession>
<reference evidence="1" key="1">
    <citation type="submission" date="2016-10" db="EMBL/GenBank/DDBJ databases">
        <title>Sequence of Gallionella enrichment culture.</title>
        <authorList>
            <person name="Poehlein A."/>
            <person name="Muehling M."/>
            <person name="Daniel R."/>
        </authorList>
    </citation>
    <scope>NUCLEOTIDE SEQUENCE</scope>
</reference>
<dbReference type="Gene3D" id="6.10.250.2410">
    <property type="match status" value="1"/>
</dbReference>
<evidence type="ECO:0000313" key="1">
    <source>
        <dbReference type="EMBL" id="OIR11044.1"/>
    </source>
</evidence>
<comment type="caution">
    <text evidence="1">The sequence shown here is derived from an EMBL/GenBank/DDBJ whole genome shotgun (WGS) entry which is preliminary data.</text>
</comment>
<gene>
    <name evidence="1" type="primary">scpA_2</name>
    <name evidence="1" type="ORF">GALL_72160</name>
</gene>
<dbReference type="AlphaFoldDB" id="A0A1J5TB93"/>
<dbReference type="HAMAP" id="MF_01805">
    <property type="entry name" value="ScpA"/>
    <property type="match status" value="1"/>
</dbReference>
<dbReference type="EMBL" id="MLJW01000021">
    <property type="protein sequence ID" value="OIR11044.1"/>
    <property type="molecule type" value="Genomic_DNA"/>
</dbReference>
<protein>
    <submittedName>
        <fullName evidence="1">Segregation and condensation protein A</fullName>
    </submittedName>
</protein>
<dbReference type="InterPro" id="IPR003768">
    <property type="entry name" value="ScpA"/>
</dbReference>
<sequence length="274" mass="31389">MSETEAQPLQQAANPVAHIHGEPITEMPLDLYIPPDALEVVLESFQGPLDLLLYLIRKHNLDVLDIPMAALTKQYMAYIEAMQRHRLELAAEYLLMAAVLIEIKSRMLLPRPPKANEEEAVEDPRAELMRRLLEYEQMKLAAQKLNELPQAGRDFELVQVLIERTVIERLPQVSVEDLRNAWLALLTRAKVNAHHRVRREELSVREQMTKVLRQLRNTDFVSFESLFELDAGIPVLVVTFIAILELAKENLVEITQTESLGNIYVRTSRAITAE</sequence>
<proteinExistence type="inferred from homology"/>
<dbReference type="Pfam" id="PF02616">
    <property type="entry name" value="SMC_ScpA"/>
    <property type="match status" value="1"/>
</dbReference>
<dbReference type="Gene3D" id="1.10.10.580">
    <property type="entry name" value="Structural maintenance of chromosome 1. Chain E"/>
    <property type="match status" value="1"/>
</dbReference>
<name>A0A1J5TB93_9ZZZZ</name>